<evidence type="ECO:0000256" key="2">
    <source>
        <dbReference type="ARBA" id="ARBA00022723"/>
    </source>
</evidence>
<organism evidence="10">
    <name type="scientific">Arion vulgaris</name>
    <dbReference type="NCBI Taxonomy" id="1028688"/>
    <lineage>
        <taxon>Eukaryota</taxon>
        <taxon>Metazoa</taxon>
        <taxon>Spiralia</taxon>
        <taxon>Lophotrochozoa</taxon>
        <taxon>Mollusca</taxon>
        <taxon>Gastropoda</taxon>
        <taxon>Heterobranchia</taxon>
        <taxon>Euthyneura</taxon>
        <taxon>Panpulmonata</taxon>
        <taxon>Eupulmonata</taxon>
        <taxon>Stylommatophora</taxon>
        <taxon>Helicina</taxon>
        <taxon>Arionoidea</taxon>
        <taxon>Arionidae</taxon>
        <taxon>Arion</taxon>
    </lineage>
</organism>
<dbReference type="FunFam" id="3.30.160.60:FF:000100">
    <property type="entry name" value="Zinc finger 45-like"/>
    <property type="match status" value="1"/>
</dbReference>
<dbReference type="InterPro" id="IPR013087">
    <property type="entry name" value="Znf_C2H2_type"/>
</dbReference>
<dbReference type="EMBL" id="HACG01016701">
    <property type="protein sequence ID" value="CEK63566.1"/>
    <property type="molecule type" value="Transcribed_RNA"/>
</dbReference>
<dbReference type="SMART" id="SM00355">
    <property type="entry name" value="ZnF_C2H2"/>
    <property type="match status" value="4"/>
</dbReference>
<dbReference type="Pfam" id="PF00096">
    <property type="entry name" value="zf-C2H2"/>
    <property type="match status" value="2"/>
</dbReference>
<feature type="domain" description="C2H2-type" evidence="9">
    <location>
        <begin position="82"/>
        <end position="111"/>
    </location>
</feature>
<keyword evidence="2" id="KW-0479">Metal-binding</keyword>
<keyword evidence="5" id="KW-0862">Zinc</keyword>
<evidence type="ECO:0000313" key="10">
    <source>
        <dbReference type="EMBL" id="CEK63566.1"/>
    </source>
</evidence>
<reference evidence="10" key="1">
    <citation type="submission" date="2014-12" db="EMBL/GenBank/DDBJ databases">
        <title>Insight into the proteome of Arion vulgaris.</title>
        <authorList>
            <person name="Aradska J."/>
            <person name="Bulat T."/>
            <person name="Smidak R."/>
            <person name="Sarate P."/>
            <person name="Gangsoo J."/>
            <person name="Sialana F."/>
            <person name="Bilban M."/>
            <person name="Lubec G."/>
        </authorList>
    </citation>
    <scope>NUCLEOTIDE SEQUENCE</scope>
    <source>
        <tissue evidence="10">Skin</tissue>
    </source>
</reference>
<gene>
    <name evidence="10" type="primary">ORF48717</name>
</gene>
<keyword evidence="3" id="KW-0677">Repeat</keyword>
<feature type="domain" description="C2H2-type" evidence="9">
    <location>
        <begin position="54"/>
        <end position="81"/>
    </location>
</feature>
<evidence type="ECO:0000256" key="7">
    <source>
        <dbReference type="PROSITE-ProRule" id="PRU00042"/>
    </source>
</evidence>
<proteinExistence type="predicted"/>
<dbReference type="GO" id="GO:0008270">
    <property type="term" value="F:zinc ion binding"/>
    <property type="evidence" value="ECO:0007669"/>
    <property type="project" value="UniProtKB-KW"/>
</dbReference>
<dbReference type="PROSITE" id="PS50157">
    <property type="entry name" value="ZINC_FINGER_C2H2_2"/>
    <property type="match status" value="4"/>
</dbReference>
<evidence type="ECO:0000256" key="3">
    <source>
        <dbReference type="ARBA" id="ARBA00022737"/>
    </source>
</evidence>
<dbReference type="InterPro" id="IPR050331">
    <property type="entry name" value="Zinc_finger"/>
</dbReference>
<dbReference type="PANTHER" id="PTHR16515">
    <property type="entry name" value="PR DOMAIN ZINC FINGER PROTEIN"/>
    <property type="match status" value="1"/>
</dbReference>
<dbReference type="PROSITE" id="PS00028">
    <property type="entry name" value="ZINC_FINGER_C2H2_1"/>
    <property type="match status" value="3"/>
</dbReference>
<feature type="domain" description="C2H2-type" evidence="9">
    <location>
        <begin position="1"/>
        <end position="25"/>
    </location>
</feature>
<dbReference type="GO" id="GO:0005634">
    <property type="term" value="C:nucleus"/>
    <property type="evidence" value="ECO:0007669"/>
    <property type="project" value="UniProtKB-SubCell"/>
</dbReference>
<evidence type="ECO:0000256" key="1">
    <source>
        <dbReference type="ARBA" id="ARBA00004123"/>
    </source>
</evidence>
<dbReference type="FunFam" id="3.30.160.60:FF:002343">
    <property type="entry name" value="Zinc finger protein 33A"/>
    <property type="match status" value="1"/>
</dbReference>
<evidence type="ECO:0000256" key="5">
    <source>
        <dbReference type="ARBA" id="ARBA00022833"/>
    </source>
</evidence>
<dbReference type="GO" id="GO:0010468">
    <property type="term" value="P:regulation of gene expression"/>
    <property type="evidence" value="ECO:0007669"/>
    <property type="project" value="TreeGrafter"/>
</dbReference>
<feature type="non-terminal residue" evidence="10">
    <location>
        <position position="164"/>
    </location>
</feature>
<keyword evidence="6" id="KW-0539">Nucleus</keyword>
<sequence>VLCGKRFTASSQWVKHKRSHTGEKVYECKVCLCQFANSESLKGHKQIHKGEKKYMCEECGQMFGSHVSRRNHMKTHFRELPFVCAEEGCGKTFRESGSLKAHMNVHSKPSHLCTQCGKVYKFSVSKHRCKVEPEEQMSSAQSIEYMHQQQPIQHVESNPRPSLP</sequence>
<feature type="non-terminal residue" evidence="10">
    <location>
        <position position="1"/>
    </location>
</feature>
<evidence type="ECO:0000256" key="6">
    <source>
        <dbReference type="ARBA" id="ARBA00023242"/>
    </source>
</evidence>
<name>A0A0B6Z6N3_9EUPU</name>
<dbReference type="InterPro" id="IPR036236">
    <property type="entry name" value="Znf_C2H2_sf"/>
</dbReference>
<comment type="subcellular location">
    <subcellularLocation>
        <location evidence="1">Nucleus</location>
    </subcellularLocation>
</comment>
<feature type="domain" description="C2H2-type" evidence="9">
    <location>
        <begin position="26"/>
        <end position="53"/>
    </location>
</feature>
<dbReference type="Pfam" id="PF12874">
    <property type="entry name" value="zf-met"/>
    <property type="match status" value="1"/>
</dbReference>
<dbReference type="Gene3D" id="3.30.160.60">
    <property type="entry name" value="Classic Zinc Finger"/>
    <property type="match status" value="4"/>
</dbReference>
<evidence type="ECO:0000256" key="8">
    <source>
        <dbReference type="SAM" id="MobiDB-lite"/>
    </source>
</evidence>
<evidence type="ECO:0000256" key="4">
    <source>
        <dbReference type="ARBA" id="ARBA00022771"/>
    </source>
</evidence>
<dbReference type="AlphaFoldDB" id="A0A0B6Z6N3"/>
<dbReference type="PANTHER" id="PTHR16515:SF49">
    <property type="entry name" value="GASTRULA ZINC FINGER PROTEIN XLCGF49.1-LIKE-RELATED"/>
    <property type="match status" value="1"/>
</dbReference>
<accession>A0A0B6Z6N3</accession>
<keyword evidence="4 7" id="KW-0863">Zinc-finger</keyword>
<dbReference type="SUPFAM" id="SSF57667">
    <property type="entry name" value="beta-beta-alpha zinc fingers"/>
    <property type="match status" value="3"/>
</dbReference>
<protein>
    <recommendedName>
        <fullName evidence="9">C2H2-type domain-containing protein</fullName>
    </recommendedName>
</protein>
<feature type="region of interest" description="Disordered" evidence="8">
    <location>
        <begin position="144"/>
        <end position="164"/>
    </location>
</feature>
<evidence type="ECO:0000259" key="9">
    <source>
        <dbReference type="PROSITE" id="PS50157"/>
    </source>
</evidence>
<dbReference type="FunFam" id="3.30.160.60:FF:000072">
    <property type="entry name" value="zinc finger protein 143 isoform X1"/>
    <property type="match status" value="1"/>
</dbReference>